<comment type="caution">
    <text evidence="2">The sequence shown here is derived from an EMBL/GenBank/DDBJ whole genome shotgun (WGS) entry which is preliminary data.</text>
</comment>
<protein>
    <submittedName>
        <fullName evidence="2">Uncharacterized protein</fullName>
    </submittedName>
</protein>
<reference evidence="2 3" key="1">
    <citation type="submission" date="2017-05" db="EMBL/GenBank/DDBJ databases">
        <title>Complete and WGS of Bordetella genogroups.</title>
        <authorList>
            <person name="Spilker T."/>
            <person name="LiPuma J."/>
        </authorList>
    </citation>
    <scope>NUCLEOTIDE SEQUENCE [LARGE SCALE GENOMIC DNA]</scope>
    <source>
        <strain evidence="2 3">AU9919</strain>
    </source>
</reference>
<dbReference type="Proteomes" id="UP000216885">
    <property type="component" value="Unassembled WGS sequence"/>
</dbReference>
<keyword evidence="3" id="KW-1185">Reference proteome</keyword>
<proteinExistence type="predicted"/>
<name>A0A261UUD1_9BORD</name>
<accession>A0A261UUD1</accession>
<gene>
    <name evidence="2" type="ORF">CAL20_04295</name>
</gene>
<evidence type="ECO:0000256" key="1">
    <source>
        <dbReference type="SAM" id="MobiDB-lite"/>
    </source>
</evidence>
<organism evidence="2 3">
    <name type="scientific">Bordetella genomosp. 4</name>
    <dbReference type="NCBI Taxonomy" id="463044"/>
    <lineage>
        <taxon>Bacteria</taxon>
        <taxon>Pseudomonadati</taxon>
        <taxon>Pseudomonadota</taxon>
        <taxon>Betaproteobacteria</taxon>
        <taxon>Burkholderiales</taxon>
        <taxon>Alcaligenaceae</taxon>
        <taxon>Bordetella</taxon>
    </lineage>
</organism>
<dbReference type="RefSeq" id="WP_094837270.1">
    <property type="nucleotide sequence ID" value="NZ_NEVQ01000003.1"/>
</dbReference>
<evidence type="ECO:0000313" key="2">
    <source>
        <dbReference type="EMBL" id="OZI64870.1"/>
    </source>
</evidence>
<evidence type="ECO:0000313" key="3">
    <source>
        <dbReference type="Proteomes" id="UP000216885"/>
    </source>
</evidence>
<dbReference type="EMBL" id="NEVQ01000003">
    <property type="protein sequence ID" value="OZI64870.1"/>
    <property type="molecule type" value="Genomic_DNA"/>
</dbReference>
<feature type="compositionally biased region" description="Basic and acidic residues" evidence="1">
    <location>
        <begin position="1"/>
        <end position="20"/>
    </location>
</feature>
<sequence length="79" mass="8468">MEKTARENAPSEHTAADARPPKTPTDPVHGTGIMPMPDDAPKVAGRPRQGRVITPPGEPGVITPEDDMLDTSQSDKQDR</sequence>
<dbReference type="AlphaFoldDB" id="A0A261UUD1"/>
<feature type="region of interest" description="Disordered" evidence="1">
    <location>
        <begin position="1"/>
        <end position="79"/>
    </location>
</feature>